<organism evidence="3 4">
    <name type="scientific">Streptomyces phyllanthi</name>
    <dbReference type="NCBI Taxonomy" id="1803180"/>
    <lineage>
        <taxon>Bacteria</taxon>
        <taxon>Bacillati</taxon>
        <taxon>Actinomycetota</taxon>
        <taxon>Actinomycetes</taxon>
        <taxon>Kitasatosporales</taxon>
        <taxon>Streptomycetaceae</taxon>
        <taxon>Streptomyces</taxon>
    </lineage>
</organism>
<dbReference type="GO" id="GO:0005829">
    <property type="term" value="C:cytosol"/>
    <property type="evidence" value="ECO:0007669"/>
    <property type="project" value="TreeGrafter"/>
</dbReference>
<dbReference type="SUPFAM" id="SSF51679">
    <property type="entry name" value="Bacterial luciferase-like"/>
    <property type="match status" value="1"/>
</dbReference>
<dbReference type="InterPro" id="IPR011251">
    <property type="entry name" value="Luciferase-like_dom"/>
</dbReference>
<dbReference type="InterPro" id="IPR019949">
    <property type="entry name" value="CmoO-like"/>
</dbReference>
<dbReference type="InterPro" id="IPR036661">
    <property type="entry name" value="Luciferase-like_sf"/>
</dbReference>
<dbReference type="EMBL" id="VJZE01000001">
    <property type="protein sequence ID" value="MPY38424.1"/>
    <property type="molecule type" value="Genomic_DNA"/>
</dbReference>
<name>A0A5N8VWI5_9ACTN</name>
<proteinExistence type="predicted"/>
<comment type="caution">
    <text evidence="3">The sequence shown here is derived from an EMBL/GenBank/DDBJ whole genome shotgun (WGS) entry which is preliminary data.</text>
</comment>
<dbReference type="GO" id="GO:0016705">
    <property type="term" value="F:oxidoreductase activity, acting on paired donors, with incorporation or reduction of molecular oxygen"/>
    <property type="evidence" value="ECO:0007669"/>
    <property type="project" value="InterPro"/>
</dbReference>
<dbReference type="InterPro" id="IPR050766">
    <property type="entry name" value="Bact_Lucif_Oxidored"/>
</dbReference>
<dbReference type="PANTHER" id="PTHR30137:SF6">
    <property type="entry name" value="LUCIFERASE-LIKE MONOOXYGENASE"/>
    <property type="match status" value="1"/>
</dbReference>
<evidence type="ECO:0000313" key="4">
    <source>
        <dbReference type="Proteomes" id="UP000326979"/>
    </source>
</evidence>
<protein>
    <submittedName>
        <fullName evidence="3">LLM class flavin-dependent oxidoreductase</fullName>
    </submittedName>
</protein>
<comment type="similarity">
    <text evidence="1">To bacterial alkanal monooxygenase alpha and beta chains.</text>
</comment>
<sequence length="328" mass="35127">MPDAPVLSLLDNAPIRRGYTAQDALTDTLTLAAHAERLGFHRYWLAEHHNFETMASSANIVLAGAVAAATETIGIGTASLNLSNYAPLVVAEQIGTLDALHPGRFALGLGRAPGADPWTAAAIRRGRTDGADFAELLDELLSYLHGTDPRVHAVPGEGSRVPIHFLGSGLYSARLAAHLGLPFGFAGHFAPARLQEAMDLYHSTFQPSEVLSEPYAMVSAHAVLADTDAEAAHLFTSVQQRFLHAVQGPMRPVDPPVDDMDPLWSPEEAAAVGELLAESYVGTPDTVRPQLEDLVACTGARELILMSEPYDPRARARSYELIAGLWAD</sequence>
<feature type="domain" description="Luciferase-like" evidence="2">
    <location>
        <begin position="18"/>
        <end position="297"/>
    </location>
</feature>
<dbReference type="AlphaFoldDB" id="A0A5N8VWI5"/>
<evidence type="ECO:0000259" key="2">
    <source>
        <dbReference type="Pfam" id="PF00296"/>
    </source>
</evidence>
<keyword evidence="4" id="KW-1185">Reference proteome</keyword>
<dbReference type="OrthoDB" id="9780518at2"/>
<dbReference type="NCBIfam" id="TIGR03558">
    <property type="entry name" value="oxido_grp_1"/>
    <property type="match status" value="1"/>
</dbReference>
<reference evidence="3 4" key="1">
    <citation type="submission" date="2019-07" db="EMBL/GenBank/DDBJ databases">
        <title>New species of Amycolatopsis and Streptomyces.</title>
        <authorList>
            <person name="Duangmal K."/>
            <person name="Teo W.F.A."/>
            <person name="Lipun K."/>
        </authorList>
    </citation>
    <scope>NUCLEOTIDE SEQUENCE [LARGE SCALE GENOMIC DNA]</scope>
    <source>
        <strain evidence="3 4">TISTR 2346</strain>
    </source>
</reference>
<gene>
    <name evidence="3" type="ORF">FNH04_00115</name>
</gene>
<dbReference type="RefSeq" id="WP_152779157.1">
    <property type="nucleotide sequence ID" value="NZ_BAABEQ010000021.1"/>
</dbReference>
<evidence type="ECO:0000313" key="3">
    <source>
        <dbReference type="EMBL" id="MPY38424.1"/>
    </source>
</evidence>
<dbReference type="PANTHER" id="PTHR30137">
    <property type="entry name" value="LUCIFERASE-LIKE MONOOXYGENASE"/>
    <property type="match status" value="1"/>
</dbReference>
<dbReference type="Proteomes" id="UP000326979">
    <property type="component" value="Unassembled WGS sequence"/>
</dbReference>
<evidence type="ECO:0000256" key="1">
    <source>
        <dbReference type="ARBA" id="ARBA00007789"/>
    </source>
</evidence>
<accession>A0A5N8VWI5</accession>
<dbReference type="Gene3D" id="3.20.20.30">
    <property type="entry name" value="Luciferase-like domain"/>
    <property type="match status" value="1"/>
</dbReference>
<dbReference type="Pfam" id="PF00296">
    <property type="entry name" value="Bac_luciferase"/>
    <property type="match status" value="1"/>
</dbReference>